<dbReference type="SUPFAM" id="SSF53474">
    <property type="entry name" value="alpha/beta-Hydrolases"/>
    <property type="match status" value="1"/>
</dbReference>
<keyword evidence="4" id="KW-1185">Reference proteome</keyword>
<dbReference type="InterPro" id="IPR051044">
    <property type="entry name" value="MAG_DAG_Lipase"/>
</dbReference>
<dbReference type="AlphaFoldDB" id="A0A2M8H4G1"/>
<dbReference type="InterPro" id="IPR029058">
    <property type="entry name" value="AB_hydrolase_fold"/>
</dbReference>
<dbReference type="Pfam" id="PF12146">
    <property type="entry name" value="Hydrolase_4"/>
    <property type="match status" value="1"/>
</dbReference>
<feature type="chain" id="PRO_5014760336" evidence="1">
    <location>
        <begin position="21"/>
        <end position="346"/>
    </location>
</feature>
<sequence length="346" mass="38318">MKFNCLPLLALTLFSAGAFAVNNPYQLTTEAEVPALHQQTLPDFWRDHAVEGEFKGKDGVSIRYAALRQAKVDRAILIVNGRVESYLKYQELAWDLWRQGYSLYLIDHRGQGLSGRLLADPEKGYVAGFDDYVVDLKQFHDEVIAQDKPAKLFLLAHSMGGAISARYLERWPDDIEAAVLSSPMMGINLGGLPKWLAKGLAATMDTVGSWWGEPPYGPSQGGYVSHEFADNGLTHSEPRYQSFRQLYEQRPQIKLGGVTAHWIREGIGAGDAAIADADRIKTPLLLIQAGNDGIVDNLAQDAFCAKARCEGGKPLRIEGAWHELFVEADPQRIPALTATLDFFARF</sequence>
<dbReference type="RefSeq" id="WP_100861614.1">
    <property type="nucleotide sequence ID" value="NZ_PGCP01000043.1"/>
</dbReference>
<gene>
    <name evidence="3" type="ORF">CUC44_20040</name>
</gene>
<proteinExistence type="predicted"/>
<evidence type="ECO:0000313" key="4">
    <source>
        <dbReference type="Proteomes" id="UP000232060"/>
    </source>
</evidence>
<dbReference type="Gene3D" id="3.40.50.1820">
    <property type="entry name" value="alpha/beta hydrolase"/>
    <property type="match status" value="1"/>
</dbReference>
<feature type="domain" description="Serine aminopeptidase S33" evidence="2">
    <location>
        <begin position="71"/>
        <end position="329"/>
    </location>
</feature>
<dbReference type="EMBL" id="PGCP01000043">
    <property type="protein sequence ID" value="PJC91437.1"/>
    <property type="molecule type" value="Genomic_DNA"/>
</dbReference>
<keyword evidence="1" id="KW-0732">Signal</keyword>
<protein>
    <submittedName>
        <fullName evidence="3">Lysophospholipase</fullName>
    </submittedName>
</protein>
<evidence type="ECO:0000259" key="2">
    <source>
        <dbReference type="Pfam" id="PF12146"/>
    </source>
</evidence>
<evidence type="ECO:0000256" key="1">
    <source>
        <dbReference type="SAM" id="SignalP"/>
    </source>
</evidence>
<organism evidence="3 4">
    <name type="scientific">Aeromonas lusitana</name>
    <dbReference type="NCBI Taxonomy" id="931529"/>
    <lineage>
        <taxon>Bacteria</taxon>
        <taxon>Pseudomonadati</taxon>
        <taxon>Pseudomonadota</taxon>
        <taxon>Gammaproteobacteria</taxon>
        <taxon>Aeromonadales</taxon>
        <taxon>Aeromonadaceae</taxon>
        <taxon>Aeromonas</taxon>
    </lineage>
</organism>
<reference evidence="3 4" key="1">
    <citation type="submission" date="2017-11" db="EMBL/GenBank/DDBJ databases">
        <title>Draft genome sequence of environmental isolate Aeromonas lusitania sp. nov. MDC 2473.</title>
        <authorList>
            <person name="Colston S.M."/>
            <person name="Navarro A."/>
            <person name="Martinez-Murcia A.J."/>
            <person name="Graf J."/>
        </authorList>
    </citation>
    <scope>NUCLEOTIDE SEQUENCE [LARGE SCALE GENOMIC DNA]</scope>
    <source>
        <strain evidence="3 4">MDC 2473</strain>
    </source>
</reference>
<dbReference type="InterPro" id="IPR022742">
    <property type="entry name" value="Hydrolase_4"/>
</dbReference>
<dbReference type="PANTHER" id="PTHR11614">
    <property type="entry name" value="PHOSPHOLIPASE-RELATED"/>
    <property type="match status" value="1"/>
</dbReference>
<accession>A0A2M8H4G1</accession>
<dbReference type="OrthoDB" id="9788260at2"/>
<dbReference type="Proteomes" id="UP000232060">
    <property type="component" value="Unassembled WGS sequence"/>
</dbReference>
<feature type="signal peptide" evidence="1">
    <location>
        <begin position="1"/>
        <end position="20"/>
    </location>
</feature>
<name>A0A2M8H4G1_9GAMM</name>
<comment type="caution">
    <text evidence="3">The sequence shown here is derived from an EMBL/GenBank/DDBJ whole genome shotgun (WGS) entry which is preliminary data.</text>
</comment>
<evidence type="ECO:0000313" key="3">
    <source>
        <dbReference type="EMBL" id="PJC91437.1"/>
    </source>
</evidence>